<evidence type="ECO:0000313" key="2">
    <source>
        <dbReference type="Proteomes" id="UP000703269"/>
    </source>
</evidence>
<evidence type="ECO:0000313" key="1">
    <source>
        <dbReference type="EMBL" id="GJE97870.1"/>
    </source>
</evidence>
<organism evidence="1 2">
    <name type="scientific">Phanerochaete sordida</name>
    <dbReference type="NCBI Taxonomy" id="48140"/>
    <lineage>
        <taxon>Eukaryota</taxon>
        <taxon>Fungi</taxon>
        <taxon>Dikarya</taxon>
        <taxon>Basidiomycota</taxon>
        <taxon>Agaricomycotina</taxon>
        <taxon>Agaricomycetes</taxon>
        <taxon>Polyporales</taxon>
        <taxon>Phanerochaetaceae</taxon>
        <taxon>Phanerochaete</taxon>
    </lineage>
</organism>
<protein>
    <submittedName>
        <fullName evidence="1">Uncharacterized protein</fullName>
    </submittedName>
</protein>
<dbReference type="AlphaFoldDB" id="A0A9P3LK00"/>
<gene>
    <name evidence="1" type="ORF">PsYK624_140920</name>
</gene>
<accession>A0A9P3LK00</accession>
<sequence>MFVNPKVAFKPLADIVLAFLPRLAFDSGHSLPLPHARRHRCLPRPFSPTEPSQTPEVVLRDLGERDVPGGMLIQDVVPGTLQAPDPAPPTCGIHLPHGREHPSHARIRITRGRRRTGWTLRAHSRQTSSLPGPRASLAFASAQSAAPRQGACDALLRLPPPQEQRRCKAQRAAPSFAGRPRASTCGQWPREPGGNVHDFACTSVFDLSATRCGHRRPGVGYTVSNEIVLNPV</sequence>
<proteinExistence type="predicted"/>
<reference evidence="1 2" key="1">
    <citation type="submission" date="2021-08" db="EMBL/GenBank/DDBJ databases">
        <title>Draft Genome Sequence of Phanerochaete sordida strain YK-624.</title>
        <authorList>
            <person name="Mori T."/>
            <person name="Dohra H."/>
            <person name="Suzuki T."/>
            <person name="Kawagishi H."/>
            <person name="Hirai H."/>
        </authorList>
    </citation>
    <scope>NUCLEOTIDE SEQUENCE [LARGE SCALE GENOMIC DNA]</scope>
    <source>
        <strain evidence="1 2">YK-624</strain>
    </source>
</reference>
<comment type="caution">
    <text evidence="1">The sequence shown here is derived from an EMBL/GenBank/DDBJ whole genome shotgun (WGS) entry which is preliminary data.</text>
</comment>
<keyword evidence="2" id="KW-1185">Reference proteome</keyword>
<dbReference type="EMBL" id="BPQB01000078">
    <property type="protein sequence ID" value="GJE97870.1"/>
    <property type="molecule type" value="Genomic_DNA"/>
</dbReference>
<dbReference type="Proteomes" id="UP000703269">
    <property type="component" value="Unassembled WGS sequence"/>
</dbReference>
<name>A0A9P3LK00_9APHY</name>